<feature type="transmembrane region" description="Helical" evidence="8">
    <location>
        <begin position="179"/>
        <end position="206"/>
    </location>
</feature>
<comment type="caution">
    <text evidence="12">The sequence shown here is derived from an EMBL/GenBank/DDBJ whole genome shotgun (WGS) entry which is preliminary data.</text>
</comment>
<evidence type="ECO:0000256" key="8">
    <source>
        <dbReference type="SAM" id="Phobius"/>
    </source>
</evidence>
<evidence type="ECO:0000313" key="12">
    <source>
        <dbReference type="EMBL" id="EJK76263.1"/>
    </source>
</evidence>
<keyword evidence="5 8" id="KW-1133">Transmembrane helix</keyword>
<dbReference type="CDD" id="cd18573">
    <property type="entry name" value="ABC_6TM_ABCB10_like"/>
    <property type="match status" value="1"/>
</dbReference>
<dbReference type="EMBL" id="AGNL01002394">
    <property type="protein sequence ID" value="EJK76263.1"/>
    <property type="molecule type" value="Genomic_DNA"/>
</dbReference>
<dbReference type="InterPro" id="IPR036640">
    <property type="entry name" value="ABC1_TM_sf"/>
</dbReference>
<evidence type="ECO:0000256" key="5">
    <source>
        <dbReference type="ARBA" id="ARBA00022989"/>
    </source>
</evidence>
<proteinExistence type="predicted"/>
<dbReference type="PROSITE" id="PS50929">
    <property type="entry name" value="ABC_TM1F"/>
    <property type="match status" value="1"/>
</dbReference>
<dbReference type="InterPro" id="IPR003439">
    <property type="entry name" value="ABC_transporter-like_ATP-bd"/>
</dbReference>
<dbReference type="eggNOG" id="KOG0058">
    <property type="taxonomic scope" value="Eukaryota"/>
</dbReference>
<comment type="subcellular location">
    <subcellularLocation>
        <location evidence="1">Membrane</location>
        <topology evidence="1">Multi-pass membrane protein</topology>
    </subcellularLocation>
</comment>
<dbReference type="SUPFAM" id="SSF52540">
    <property type="entry name" value="P-loop containing nucleoside triphosphate hydrolases"/>
    <property type="match status" value="1"/>
</dbReference>
<feature type="transmembrane region" description="Helical" evidence="8">
    <location>
        <begin position="412"/>
        <end position="433"/>
    </location>
</feature>
<feature type="compositionally biased region" description="Low complexity" evidence="7">
    <location>
        <begin position="126"/>
        <end position="147"/>
    </location>
</feature>
<dbReference type="AlphaFoldDB" id="K0TC39"/>
<feature type="signal peptide" evidence="9">
    <location>
        <begin position="1"/>
        <end position="20"/>
    </location>
</feature>
<keyword evidence="2 8" id="KW-0812">Transmembrane</keyword>
<dbReference type="GO" id="GO:0015421">
    <property type="term" value="F:ABC-type oligopeptide transporter activity"/>
    <property type="evidence" value="ECO:0007669"/>
    <property type="project" value="TreeGrafter"/>
</dbReference>
<keyword evidence="13" id="KW-1185">Reference proteome</keyword>
<dbReference type="InterPro" id="IPR003593">
    <property type="entry name" value="AAA+_ATPase"/>
</dbReference>
<keyword evidence="4" id="KW-0067">ATP-binding</keyword>
<keyword evidence="9" id="KW-0732">Signal</keyword>
<dbReference type="SUPFAM" id="SSF90123">
    <property type="entry name" value="ABC transporter transmembrane region"/>
    <property type="match status" value="1"/>
</dbReference>
<dbReference type="GO" id="GO:0005743">
    <property type="term" value="C:mitochondrial inner membrane"/>
    <property type="evidence" value="ECO:0007669"/>
    <property type="project" value="TreeGrafter"/>
</dbReference>
<name>K0TC39_THAOC</name>
<evidence type="ECO:0000256" key="6">
    <source>
        <dbReference type="ARBA" id="ARBA00023136"/>
    </source>
</evidence>
<feature type="transmembrane region" description="Helical" evidence="8">
    <location>
        <begin position="226"/>
        <end position="250"/>
    </location>
</feature>
<dbReference type="PANTHER" id="PTHR43394:SF1">
    <property type="entry name" value="ATP-BINDING CASSETTE SUB-FAMILY B MEMBER 10, MITOCHONDRIAL"/>
    <property type="match status" value="1"/>
</dbReference>
<feature type="region of interest" description="Disordered" evidence="7">
    <location>
        <begin position="104"/>
        <end position="160"/>
    </location>
</feature>
<dbReference type="Pfam" id="PF00664">
    <property type="entry name" value="ABC_membrane"/>
    <property type="match status" value="1"/>
</dbReference>
<protein>
    <recommendedName>
        <fullName evidence="14">ABC transporter</fullName>
    </recommendedName>
</protein>
<feature type="chain" id="PRO_5003841718" description="ABC transporter" evidence="9">
    <location>
        <begin position="21"/>
        <end position="711"/>
    </location>
</feature>
<dbReference type="GO" id="GO:0090374">
    <property type="term" value="P:oligopeptide export from mitochondrion"/>
    <property type="evidence" value="ECO:0007669"/>
    <property type="project" value="TreeGrafter"/>
</dbReference>
<feature type="domain" description="ABC transmembrane type-1" evidence="11">
    <location>
        <begin position="182"/>
        <end position="468"/>
    </location>
</feature>
<evidence type="ECO:0000256" key="7">
    <source>
        <dbReference type="SAM" id="MobiDB-lite"/>
    </source>
</evidence>
<keyword evidence="3" id="KW-0547">Nucleotide-binding</keyword>
<accession>K0TC39</accession>
<feature type="domain" description="ABC transporter" evidence="10">
    <location>
        <begin position="510"/>
        <end position="711"/>
    </location>
</feature>
<sequence>MVHGPGRWLVSSGRITLALSLLTCRAGREESVRRRESCVRILQAIVMLRLRQVGRPIARHRRGLHHGSNGAAGGILPETPRAPLATTTKCTACRATAAARRYHQSSSLPNSGADERKKACSDDNGSSGALEASSSEASSMASASSSRDSVESTETGRGGSSFERDVLLRLLEIARPERGLILASAATLAVTSSITLLLPYACGSVLDAAVLEASNPTGNFDPYKVSLGLFGLTGTAGVFVYARGVMLNIAGNRIVSRMRRGLYGSILSQEAAFLDSSKRGDLISRLSNDSFFVRSAVTTEVVAGLRGLVMSAGSTGLLFYTSPSLAVVSLLSIPPVFVAARVVGRSLRRKQKRVQELHGNATDIAEEAIGGMRTVHLFNSERRELERYSSAVTSAHDAEIDVGKTRAKFDGAVHVAANGAVLLVLGYGGTLVLGGEMSPGDLTGFLMYSLLMAGNISGLSTTYAEVVKSLAAAGRVFEIMDRVPSIPSSLDSKSECKEVSLEGDHKPKSIRFENVRFAYPQRADVPVLTDFELDIKAGENIALVGGSGSGKSTVALLLSRLYDLNSGTIKVDGSDIMSMDPSALRSQIGVVSQDPLLFSGTIAENIRYGRPNASRAEVETAASRARVAEFTSDLPHGLDTRVGSRGTQLSGGQRQRVAIARVMLRDPPICVLDEATSALDARSEFHINQALKEMTQGRTVISIAHRLSTSE</sequence>
<gene>
    <name evidence="12" type="ORF">THAOC_01985</name>
</gene>
<keyword evidence="6 8" id="KW-0472">Membrane</keyword>
<evidence type="ECO:0000256" key="9">
    <source>
        <dbReference type="SAM" id="SignalP"/>
    </source>
</evidence>
<dbReference type="InterPro" id="IPR027417">
    <property type="entry name" value="P-loop_NTPase"/>
</dbReference>
<dbReference type="Gene3D" id="1.20.1560.10">
    <property type="entry name" value="ABC transporter type 1, transmembrane domain"/>
    <property type="match status" value="1"/>
</dbReference>
<dbReference type="GO" id="GO:0016887">
    <property type="term" value="F:ATP hydrolysis activity"/>
    <property type="evidence" value="ECO:0007669"/>
    <property type="project" value="InterPro"/>
</dbReference>
<dbReference type="FunFam" id="3.40.50.300:FF:000218">
    <property type="entry name" value="Multidrug ABC transporter ATP-binding protein"/>
    <property type="match status" value="1"/>
</dbReference>
<feature type="transmembrane region" description="Helical" evidence="8">
    <location>
        <begin position="291"/>
        <end position="312"/>
    </location>
</feature>
<evidence type="ECO:0000256" key="4">
    <source>
        <dbReference type="ARBA" id="ARBA00022840"/>
    </source>
</evidence>
<evidence type="ECO:0008006" key="14">
    <source>
        <dbReference type="Google" id="ProtNLM"/>
    </source>
</evidence>
<dbReference type="OrthoDB" id="6500128at2759"/>
<evidence type="ECO:0000256" key="1">
    <source>
        <dbReference type="ARBA" id="ARBA00004141"/>
    </source>
</evidence>
<dbReference type="InterPro" id="IPR017871">
    <property type="entry name" value="ABC_transporter-like_CS"/>
</dbReference>
<dbReference type="OMA" id="VTMADRI"/>
<dbReference type="PROSITE" id="PS00211">
    <property type="entry name" value="ABC_TRANSPORTER_1"/>
    <property type="match status" value="1"/>
</dbReference>
<organism evidence="12 13">
    <name type="scientific">Thalassiosira oceanica</name>
    <name type="common">Marine diatom</name>
    <dbReference type="NCBI Taxonomy" id="159749"/>
    <lineage>
        <taxon>Eukaryota</taxon>
        <taxon>Sar</taxon>
        <taxon>Stramenopiles</taxon>
        <taxon>Ochrophyta</taxon>
        <taxon>Bacillariophyta</taxon>
        <taxon>Coscinodiscophyceae</taxon>
        <taxon>Thalassiosirophycidae</taxon>
        <taxon>Thalassiosirales</taxon>
        <taxon>Thalassiosiraceae</taxon>
        <taxon>Thalassiosira</taxon>
    </lineage>
</organism>
<dbReference type="GO" id="GO:0005524">
    <property type="term" value="F:ATP binding"/>
    <property type="evidence" value="ECO:0007669"/>
    <property type="project" value="UniProtKB-KW"/>
</dbReference>
<evidence type="ECO:0000259" key="11">
    <source>
        <dbReference type="PROSITE" id="PS50929"/>
    </source>
</evidence>
<dbReference type="Gene3D" id="3.40.50.300">
    <property type="entry name" value="P-loop containing nucleotide triphosphate hydrolases"/>
    <property type="match status" value="1"/>
</dbReference>
<feature type="transmembrane region" description="Helical" evidence="8">
    <location>
        <begin position="445"/>
        <end position="466"/>
    </location>
</feature>
<dbReference type="PROSITE" id="PS50893">
    <property type="entry name" value="ABC_TRANSPORTER_2"/>
    <property type="match status" value="1"/>
</dbReference>
<feature type="transmembrane region" description="Helical" evidence="8">
    <location>
        <begin position="324"/>
        <end position="343"/>
    </location>
</feature>
<evidence type="ECO:0000256" key="2">
    <source>
        <dbReference type="ARBA" id="ARBA00022692"/>
    </source>
</evidence>
<dbReference type="SMART" id="SM00382">
    <property type="entry name" value="AAA"/>
    <property type="match status" value="1"/>
</dbReference>
<dbReference type="Proteomes" id="UP000266841">
    <property type="component" value="Unassembled WGS sequence"/>
</dbReference>
<dbReference type="InterPro" id="IPR011527">
    <property type="entry name" value="ABC1_TM_dom"/>
</dbReference>
<evidence type="ECO:0000313" key="13">
    <source>
        <dbReference type="Proteomes" id="UP000266841"/>
    </source>
</evidence>
<dbReference type="Pfam" id="PF00005">
    <property type="entry name" value="ABC_tran"/>
    <property type="match status" value="1"/>
</dbReference>
<dbReference type="PANTHER" id="PTHR43394">
    <property type="entry name" value="ATP-DEPENDENT PERMEASE MDL1, MITOCHONDRIAL"/>
    <property type="match status" value="1"/>
</dbReference>
<evidence type="ECO:0000256" key="3">
    <source>
        <dbReference type="ARBA" id="ARBA00022741"/>
    </source>
</evidence>
<evidence type="ECO:0000259" key="10">
    <source>
        <dbReference type="PROSITE" id="PS50893"/>
    </source>
</evidence>
<reference evidence="12 13" key="1">
    <citation type="journal article" date="2012" name="Genome Biol.">
        <title>Genome and low-iron response of an oceanic diatom adapted to chronic iron limitation.</title>
        <authorList>
            <person name="Lommer M."/>
            <person name="Specht M."/>
            <person name="Roy A.S."/>
            <person name="Kraemer L."/>
            <person name="Andreson R."/>
            <person name="Gutowska M.A."/>
            <person name="Wolf J."/>
            <person name="Bergner S.V."/>
            <person name="Schilhabel M.B."/>
            <person name="Klostermeier U.C."/>
            <person name="Beiko R.G."/>
            <person name="Rosenstiel P."/>
            <person name="Hippler M."/>
            <person name="Laroche J."/>
        </authorList>
    </citation>
    <scope>NUCLEOTIDE SEQUENCE [LARGE SCALE GENOMIC DNA]</scope>
    <source>
        <strain evidence="12 13">CCMP1005</strain>
    </source>
</reference>
<dbReference type="InterPro" id="IPR039421">
    <property type="entry name" value="Type_1_exporter"/>
</dbReference>
<feature type="region of interest" description="Disordered" evidence="7">
    <location>
        <begin position="62"/>
        <end position="81"/>
    </location>
</feature>